<dbReference type="InterPro" id="IPR056906">
    <property type="entry name" value="ORF2/G2P_dom"/>
</dbReference>
<dbReference type="RefSeq" id="WP_326123575.1">
    <property type="nucleotide sequence ID" value="NZ_JARSFG010000015.1"/>
</dbReference>
<dbReference type="EMBL" id="JARSFG010000015">
    <property type="protein sequence ID" value="MEC1179051.1"/>
    <property type="molecule type" value="Genomic_DNA"/>
</dbReference>
<name>A0AAW9NVS2_9BACL</name>
<feature type="domain" description="Replication-associated protein ORF2/G2P" evidence="1">
    <location>
        <begin position="92"/>
        <end position="194"/>
    </location>
</feature>
<keyword evidence="3" id="KW-1185">Reference proteome</keyword>
<proteinExistence type="predicted"/>
<reference evidence="2 3" key="1">
    <citation type="submission" date="2023-03" db="EMBL/GenBank/DDBJ databases">
        <title>Bacillus Genome Sequencing.</title>
        <authorList>
            <person name="Dunlap C."/>
        </authorList>
    </citation>
    <scope>NUCLEOTIDE SEQUENCE [LARGE SCALE GENOMIC DNA]</scope>
    <source>
        <strain evidence="2 3">B-59205</strain>
    </source>
</reference>
<comment type="caution">
    <text evidence="2">The sequence shown here is derived from an EMBL/GenBank/DDBJ whole genome shotgun (WGS) entry which is preliminary data.</text>
</comment>
<organism evidence="2 3">
    <name type="scientific">Metasolibacillus meyeri</name>
    <dbReference type="NCBI Taxonomy" id="1071052"/>
    <lineage>
        <taxon>Bacteria</taxon>
        <taxon>Bacillati</taxon>
        <taxon>Bacillota</taxon>
        <taxon>Bacilli</taxon>
        <taxon>Bacillales</taxon>
        <taxon>Caryophanaceae</taxon>
        <taxon>Metasolibacillus</taxon>
    </lineage>
</organism>
<dbReference type="AlphaFoldDB" id="A0AAW9NVS2"/>
<sequence>MSRNPKFYNTRIIETPTYIEYYEYEYPIFSKKTDENSSSKLEWLNDDTKKKNFDELGTKEQYGSLKRKQKHYEAMRWEIARIVDCNFDKATKFVTLTFQANVTDVEFSNTEFKKFIQRLNRQLAKKSQRARYLATWEKQKRGAIHYHVIFFSLEYIKKSELEKIWRNGFVQINKVDVDSKENRGRYLSKYFAKDLDIKEHKKKAFFKSQNLKTPIVRKITTSQPYDFSDKNIIYSKNYTHKVLDFKGSDSENCIFKEGTVHYTKILRQ</sequence>
<protein>
    <submittedName>
        <fullName evidence="2">Rep protein</fullName>
    </submittedName>
</protein>
<evidence type="ECO:0000313" key="3">
    <source>
        <dbReference type="Proteomes" id="UP001344888"/>
    </source>
</evidence>
<dbReference type="Pfam" id="PF23343">
    <property type="entry name" value="REP_ORF2-G2P"/>
    <property type="match status" value="1"/>
</dbReference>
<accession>A0AAW9NVS2</accession>
<gene>
    <name evidence="2" type="ORF">P9B03_11205</name>
</gene>
<dbReference type="Proteomes" id="UP001344888">
    <property type="component" value="Unassembled WGS sequence"/>
</dbReference>
<evidence type="ECO:0000259" key="1">
    <source>
        <dbReference type="Pfam" id="PF23343"/>
    </source>
</evidence>
<evidence type="ECO:0000313" key="2">
    <source>
        <dbReference type="EMBL" id="MEC1179051.1"/>
    </source>
</evidence>